<proteinExistence type="predicted"/>
<accession>A0A371Q822</accession>
<dbReference type="AlphaFoldDB" id="A0A371Q822"/>
<dbReference type="EMBL" id="QUAC01000055">
    <property type="protein sequence ID" value="REK90819.1"/>
    <property type="molecule type" value="Genomic_DNA"/>
</dbReference>
<organism evidence="2 3">
    <name type="scientific">Streptomyces inhibens</name>
    <dbReference type="NCBI Taxonomy" id="2293571"/>
    <lineage>
        <taxon>Bacteria</taxon>
        <taxon>Bacillati</taxon>
        <taxon>Actinomycetota</taxon>
        <taxon>Actinomycetes</taxon>
        <taxon>Kitasatosporales</taxon>
        <taxon>Streptomycetaceae</taxon>
        <taxon>Streptomyces</taxon>
    </lineage>
</organism>
<dbReference type="InterPro" id="IPR036366">
    <property type="entry name" value="PGBDSf"/>
</dbReference>
<evidence type="ECO:0000313" key="2">
    <source>
        <dbReference type="EMBL" id="REK90819.1"/>
    </source>
</evidence>
<dbReference type="RefSeq" id="WP_128505055.1">
    <property type="nucleotide sequence ID" value="NZ_QUAC01000055.1"/>
</dbReference>
<reference evidence="2 3" key="1">
    <citation type="submission" date="2018-08" db="EMBL/GenBank/DDBJ databases">
        <title>Streptomyces NEAU-D10 sp. nov., a novel Actinomycete isolated from soil.</title>
        <authorList>
            <person name="Jin L."/>
        </authorList>
    </citation>
    <scope>NUCLEOTIDE SEQUENCE [LARGE SCALE GENOMIC DNA]</scope>
    <source>
        <strain evidence="2 3">NEAU-D10</strain>
    </source>
</reference>
<evidence type="ECO:0000313" key="3">
    <source>
        <dbReference type="Proteomes" id="UP000262477"/>
    </source>
</evidence>
<keyword evidence="3" id="KW-1185">Reference proteome</keyword>
<protein>
    <submittedName>
        <fullName evidence="2">Peptidoglycan-binding protein</fullName>
    </submittedName>
</protein>
<comment type="caution">
    <text evidence="2">The sequence shown here is derived from an EMBL/GenBank/DDBJ whole genome shotgun (WGS) entry which is preliminary data.</text>
</comment>
<dbReference type="InterPro" id="IPR036365">
    <property type="entry name" value="PGBD-like_sf"/>
</dbReference>
<evidence type="ECO:0000259" key="1">
    <source>
        <dbReference type="Pfam" id="PF01471"/>
    </source>
</evidence>
<dbReference type="OrthoDB" id="9815541at2"/>
<feature type="domain" description="Peptidoglycan binding-like" evidence="1">
    <location>
        <begin position="26"/>
        <end position="71"/>
    </location>
</feature>
<dbReference type="SUPFAM" id="SSF47090">
    <property type="entry name" value="PGBD-like"/>
    <property type="match status" value="1"/>
</dbReference>
<gene>
    <name evidence="2" type="ORF">DY245_08210</name>
</gene>
<dbReference type="Gene3D" id="1.10.101.10">
    <property type="entry name" value="PGBD-like superfamily/PGBD"/>
    <property type="match status" value="1"/>
</dbReference>
<dbReference type="Pfam" id="PF01471">
    <property type="entry name" value="PG_binding_1"/>
    <property type="match status" value="1"/>
</dbReference>
<name>A0A371Q822_STRIH</name>
<dbReference type="Proteomes" id="UP000262477">
    <property type="component" value="Unassembled WGS sequence"/>
</dbReference>
<sequence length="80" mass="8381">MWSATDSPVGALIAVITCRPVRPGLLNHTYDNAPAIDGKFGTGTETAVRAVQKCSGLTHDGQVGPQTREFLDAPMPGCGR</sequence>
<dbReference type="InterPro" id="IPR002477">
    <property type="entry name" value="Peptidoglycan-bd-like"/>
</dbReference>